<organism evidence="2 3">
    <name type="scientific">Roseitalea porphyridii</name>
    <dbReference type="NCBI Taxonomy" id="1852022"/>
    <lineage>
        <taxon>Bacteria</taxon>
        <taxon>Pseudomonadati</taxon>
        <taxon>Pseudomonadota</taxon>
        <taxon>Alphaproteobacteria</taxon>
        <taxon>Hyphomicrobiales</taxon>
        <taxon>Ahrensiaceae</taxon>
        <taxon>Roseitalea</taxon>
    </lineage>
</organism>
<name>A0A4P6UZU6_9HYPH</name>
<proteinExistence type="predicted"/>
<keyword evidence="1" id="KW-0732">Signal</keyword>
<keyword evidence="3" id="KW-1185">Reference proteome</keyword>
<sequence length="137" mass="14468">MHLRHVALAALAAFSITPAAHADASWPIATQIVPSASVAPSYSIRTIGSAPGAAPAPIRKMPFRGSQQIGITPAGGAVLVTGHCTADYGHSPVHPYAWGGKSFPAISSFWCETFTRAPETGRRVVGWIRRDRLVIGR</sequence>
<dbReference type="KEGG" id="rpod:E0E05_05285"/>
<reference evidence="2 3" key="1">
    <citation type="journal article" date="2017" name="Int. J. Syst. Evol. Microbiol.">
        <title>Roseitalea porphyridii gen. nov., sp. nov., isolated from a red alga, and reclassification of Hoeflea suaedae Chung et al. 2013 as Pseudohoeflea suaedae gen. nov., comb. nov.</title>
        <authorList>
            <person name="Hyeon J.W."/>
            <person name="Jeong S.E."/>
            <person name="Baek K."/>
            <person name="Jeon C.O."/>
        </authorList>
    </citation>
    <scope>NUCLEOTIDE SEQUENCE [LARGE SCALE GENOMIC DNA]</scope>
    <source>
        <strain evidence="2 3">MA7-20</strain>
    </source>
</reference>
<dbReference type="RefSeq" id="WP_131615768.1">
    <property type="nucleotide sequence ID" value="NZ_CP036532.1"/>
</dbReference>
<evidence type="ECO:0000256" key="1">
    <source>
        <dbReference type="SAM" id="SignalP"/>
    </source>
</evidence>
<accession>A0A4P6UZU6</accession>
<feature type="chain" id="PRO_5020688123" evidence="1">
    <location>
        <begin position="23"/>
        <end position="137"/>
    </location>
</feature>
<feature type="signal peptide" evidence="1">
    <location>
        <begin position="1"/>
        <end position="22"/>
    </location>
</feature>
<evidence type="ECO:0000313" key="3">
    <source>
        <dbReference type="Proteomes" id="UP000293719"/>
    </source>
</evidence>
<dbReference type="Proteomes" id="UP000293719">
    <property type="component" value="Chromosome"/>
</dbReference>
<dbReference type="AlphaFoldDB" id="A0A4P6UZU6"/>
<evidence type="ECO:0000313" key="2">
    <source>
        <dbReference type="EMBL" id="QBK30063.1"/>
    </source>
</evidence>
<protein>
    <submittedName>
        <fullName evidence="2">Uncharacterized protein</fullName>
    </submittedName>
</protein>
<dbReference type="GeneID" id="90766704"/>
<dbReference type="EMBL" id="CP036532">
    <property type="protein sequence ID" value="QBK30063.1"/>
    <property type="molecule type" value="Genomic_DNA"/>
</dbReference>
<gene>
    <name evidence="2" type="ORF">E0E05_05285</name>
</gene>